<dbReference type="OrthoDB" id="5678128at2"/>
<protein>
    <recommendedName>
        <fullName evidence="1">HNH nuclease domain-containing protein</fullName>
    </recommendedName>
</protein>
<dbReference type="Proteomes" id="UP000286268">
    <property type="component" value="Chromosome"/>
</dbReference>
<dbReference type="RefSeq" id="WP_128214815.1">
    <property type="nucleotide sequence ID" value="NZ_CP025746.1"/>
</dbReference>
<name>A0A410DY09_9CLOT</name>
<reference evidence="2 3" key="1">
    <citation type="submission" date="2018-01" db="EMBL/GenBank/DDBJ databases">
        <title>Genome Sequencing and Assembly of Anaerobacter polyendosporus strain CT4.</title>
        <authorList>
            <person name="Tachaapaikoon C."/>
            <person name="Sutheeworapong S."/>
            <person name="Jenjaroenpun P."/>
            <person name="Wongsurawat T."/>
            <person name="Nookeaw I."/>
            <person name="Cheawchanlertfa P."/>
            <person name="Kosugi A."/>
            <person name="Cheevadhanarak S."/>
            <person name="Ratanakhanokchai K."/>
        </authorList>
    </citation>
    <scope>NUCLEOTIDE SEQUENCE [LARGE SCALE GENOMIC DNA]</scope>
    <source>
        <strain evidence="2 3">CT4</strain>
    </source>
</reference>
<proteinExistence type="predicted"/>
<evidence type="ECO:0000259" key="1">
    <source>
        <dbReference type="Pfam" id="PF13391"/>
    </source>
</evidence>
<sequence>MNYCDGCDKRENYCYEKYKNESNFYFWEFGIVDFITKDPKKFDQIMIESNIKESCYLAYAEYLIPKMSNNPYLSSSKHVRDGHFQALVYYLSKRYGDPKGEVFKKQILDEIHSEHKCNCDFDDNKVYINTKNTEKTIESKARVGQENLRKECLKLYNSKCVLCNINNPSYLVTSHIKPWSECNDYEKLDKYNTLLLCEIHDKGFELGDISFNTSGELVISNYLLNNIDDYNLKIKDVGSIINTLNKESYKYLKWHLKNKFIKE</sequence>
<evidence type="ECO:0000313" key="3">
    <source>
        <dbReference type="Proteomes" id="UP000286268"/>
    </source>
</evidence>
<keyword evidence="3" id="KW-1185">Reference proteome</keyword>
<dbReference type="InterPro" id="IPR003615">
    <property type="entry name" value="HNH_nuc"/>
</dbReference>
<gene>
    <name evidence="2" type="ORF">C1I91_22055</name>
</gene>
<dbReference type="EMBL" id="CP025746">
    <property type="protein sequence ID" value="QAA34093.1"/>
    <property type="molecule type" value="Genomic_DNA"/>
</dbReference>
<dbReference type="Pfam" id="PF13391">
    <property type="entry name" value="HNH_2"/>
    <property type="match status" value="1"/>
</dbReference>
<dbReference type="AlphaFoldDB" id="A0A410DY09"/>
<dbReference type="KEGG" id="cmah:C1I91_22055"/>
<organism evidence="2 3">
    <name type="scientific">Clostridium manihotivorum</name>
    <dbReference type="NCBI Taxonomy" id="2320868"/>
    <lineage>
        <taxon>Bacteria</taxon>
        <taxon>Bacillati</taxon>
        <taxon>Bacillota</taxon>
        <taxon>Clostridia</taxon>
        <taxon>Eubacteriales</taxon>
        <taxon>Clostridiaceae</taxon>
        <taxon>Clostridium</taxon>
    </lineage>
</organism>
<evidence type="ECO:0000313" key="2">
    <source>
        <dbReference type="EMBL" id="QAA34093.1"/>
    </source>
</evidence>
<accession>A0A410DY09</accession>
<feature type="domain" description="HNH nuclease" evidence="1">
    <location>
        <begin position="160"/>
        <end position="212"/>
    </location>
</feature>